<gene>
    <name evidence="8" type="ORF">F5544_08640</name>
</gene>
<feature type="domain" description="HTH tetR-type" evidence="7">
    <location>
        <begin position="2"/>
        <end position="62"/>
    </location>
</feature>
<feature type="region of interest" description="Disordered" evidence="6">
    <location>
        <begin position="161"/>
        <end position="197"/>
    </location>
</feature>
<dbReference type="EMBL" id="CP046172">
    <property type="protein sequence ID" value="QIS09630.1"/>
    <property type="molecule type" value="Genomic_DNA"/>
</dbReference>
<evidence type="ECO:0000256" key="5">
    <source>
        <dbReference type="PROSITE-ProRule" id="PRU00335"/>
    </source>
</evidence>
<organism evidence="8 9">
    <name type="scientific">Nocardia arthritidis</name>
    <dbReference type="NCBI Taxonomy" id="228602"/>
    <lineage>
        <taxon>Bacteria</taxon>
        <taxon>Bacillati</taxon>
        <taxon>Actinomycetota</taxon>
        <taxon>Actinomycetes</taxon>
        <taxon>Mycobacteriales</taxon>
        <taxon>Nocardiaceae</taxon>
        <taxon>Nocardia</taxon>
    </lineage>
</organism>
<keyword evidence="2" id="KW-0805">Transcription regulation</keyword>
<sequence>MTDRRGRLLDRLAEAIADGGIEGVSIRDLAARAQVSIGTVQYYFGTKADLLTAAWQHMRDQADARLRRSGIADLEPGEMLFGLAEFLLPPTQEDRLSRVWLALVARAAHDRRIAEVHREQWRETEDLLARVLARANPAAKPNHAMPQRNCSRCWTGWPSRCSPSPRGSRPNGPGASPAAGSAPGSAEPGQCSKMPSRMLGGNPMINCDTCLRTWPTRSSVGSDCHTRRISSRA</sequence>
<feature type="compositionally biased region" description="Low complexity" evidence="6">
    <location>
        <begin position="161"/>
        <end position="189"/>
    </location>
</feature>
<dbReference type="PANTHER" id="PTHR30055">
    <property type="entry name" value="HTH-TYPE TRANSCRIPTIONAL REGULATOR RUTR"/>
    <property type="match status" value="1"/>
</dbReference>
<dbReference type="Pfam" id="PF13977">
    <property type="entry name" value="TetR_C_6"/>
    <property type="match status" value="1"/>
</dbReference>
<dbReference type="InterPro" id="IPR036271">
    <property type="entry name" value="Tet_transcr_reg_TetR-rel_C_sf"/>
</dbReference>
<feature type="DNA-binding region" description="H-T-H motif" evidence="5">
    <location>
        <begin position="25"/>
        <end position="44"/>
    </location>
</feature>
<dbReference type="InterPro" id="IPR009057">
    <property type="entry name" value="Homeodomain-like_sf"/>
</dbReference>
<evidence type="ECO:0000313" key="9">
    <source>
        <dbReference type="Proteomes" id="UP000503540"/>
    </source>
</evidence>
<accession>A0A6G9Y930</accession>
<dbReference type="SUPFAM" id="SSF46689">
    <property type="entry name" value="Homeodomain-like"/>
    <property type="match status" value="1"/>
</dbReference>
<keyword evidence="4" id="KW-0804">Transcription</keyword>
<dbReference type="SUPFAM" id="SSF48498">
    <property type="entry name" value="Tetracyclin repressor-like, C-terminal domain"/>
    <property type="match status" value="1"/>
</dbReference>
<dbReference type="InterPro" id="IPR039538">
    <property type="entry name" value="BetI_C"/>
</dbReference>
<reference evidence="8 9" key="1">
    <citation type="journal article" date="2019" name="ACS Chem. Biol.">
        <title>Identification and Mobilization of a Cryptic Antibiotic Biosynthesis Gene Locus from a Human-Pathogenic Nocardia Isolate.</title>
        <authorList>
            <person name="Herisse M."/>
            <person name="Ishida K."/>
            <person name="Porter J.L."/>
            <person name="Howden B."/>
            <person name="Hertweck C."/>
            <person name="Stinear T.P."/>
            <person name="Pidot S.J."/>
        </authorList>
    </citation>
    <scope>NUCLEOTIDE SEQUENCE [LARGE SCALE GENOMIC DNA]</scope>
    <source>
        <strain evidence="8 9">AUSMDU00012717</strain>
    </source>
</reference>
<name>A0A6G9Y930_9NOCA</name>
<keyword evidence="9" id="KW-1185">Reference proteome</keyword>
<keyword evidence="3 5" id="KW-0238">DNA-binding</keyword>
<keyword evidence="1" id="KW-0678">Repressor</keyword>
<dbReference type="KEGG" id="nah:F5544_08640"/>
<evidence type="ECO:0000313" key="8">
    <source>
        <dbReference type="EMBL" id="QIS09630.1"/>
    </source>
</evidence>
<evidence type="ECO:0000256" key="3">
    <source>
        <dbReference type="ARBA" id="ARBA00023125"/>
    </source>
</evidence>
<evidence type="ECO:0000259" key="7">
    <source>
        <dbReference type="PROSITE" id="PS50977"/>
    </source>
</evidence>
<dbReference type="Proteomes" id="UP000503540">
    <property type="component" value="Chromosome"/>
</dbReference>
<dbReference type="GO" id="GO:0003700">
    <property type="term" value="F:DNA-binding transcription factor activity"/>
    <property type="evidence" value="ECO:0007669"/>
    <property type="project" value="TreeGrafter"/>
</dbReference>
<protein>
    <submittedName>
        <fullName evidence="8">TetR family transcriptional regulator</fullName>
    </submittedName>
</protein>
<proteinExistence type="predicted"/>
<dbReference type="PROSITE" id="PS50977">
    <property type="entry name" value="HTH_TETR_2"/>
    <property type="match status" value="1"/>
</dbReference>
<dbReference type="Pfam" id="PF00440">
    <property type="entry name" value="TetR_N"/>
    <property type="match status" value="1"/>
</dbReference>
<dbReference type="InterPro" id="IPR001647">
    <property type="entry name" value="HTH_TetR"/>
</dbReference>
<dbReference type="PANTHER" id="PTHR30055:SF234">
    <property type="entry name" value="HTH-TYPE TRANSCRIPTIONAL REGULATOR BETI"/>
    <property type="match status" value="1"/>
</dbReference>
<evidence type="ECO:0000256" key="1">
    <source>
        <dbReference type="ARBA" id="ARBA00022491"/>
    </source>
</evidence>
<dbReference type="Gene3D" id="1.10.357.10">
    <property type="entry name" value="Tetracycline Repressor, domain 2"/>
    <property type="match status" value="1"/>
</dbReference>
<dbReference type="AlphaFoldDB" id="A0A6G9Y930"/>
<dbReference type="InterPro" id="IPR050109">
    <property type="entry name" value="HTH-type_TetR-like_transc_reg"/>
</dbReference>
<evidence type="ECO:0000256" key="4">
    <source>
        <dbReference type="ARBA" id="ARBA00023163"/>
    </source>
</evidence>
<dbReference type="GO" id="GO:0000976">
    <property type="term" value="F:transcription cis-regulatory region binding"/>
    <property type="evidence" value="ECO:0007669"/>
    <property type="project" value="TreeGrafter"/>
</dbReference>
<evidence type="ECO:0000256" key="2">
    <source>
        <dbReference type="ARBA" id="ARBA00023015"/>
    </source>
</evidence>
<evidence type="ECO:0000256" key="6">
    <source>
        <dbReference type="SAM" id="MobiDB-lite"/>
    </source>
</evidence>